<accession>A0A5M3WUU4</accession>
<dbReference type="InterPro" id="IPR003776">
    <property type="entry name" value="YcaO-like_dom"/>
</dbReference>
<dbReference type="EMBL" id="BLAE01000034">
    <property type="protein sequence ID" value="GES11972.1"/>
    <property type="molecule type" value="Genomic_DNA"/>
</dbReference>
<dbReference type="Gene3D" id="3.30.40.250">
    <property type="match status" value="1"/>
</dbReference>
<feature type="domain" description="YcaO" evidence="1">
    <location>
        <begin position="249"/>
        <end position="634"/>
    </location>
</feature>
<evidence type="ECO:0000313" key="3">
    <source>
        <dbReference type="Proteomes" id="UP000331127"/>
    </source>
</evidence>
<evidence type="ECO:0000313" key="2">
    <source>
        <dbReference type="EMBL" id="GES11972.1"/>
    </source>
</evidence>
<evidence type="ECO:0000259" key="1">
    <source>
        <dbReference type="PROSITE" id="PS51664"/>
    </source>
</evidence>
<dbReference type="PANTHER" id="PTHR37809:SF1">
    <property type="entry name" value="RIBOSOMAL PROTEIN S12 METHYLTHIOTRANSFERASE ACCESSORY FACTOR YCAO"/>
    <property type="match status" value="1"/>
</dbReference>
<sequence length="634" mass="68913">MNVVVRKTSTPLDSSLTRLADRLRARPPSAPAVHLGVLGLRNALGPGERAEPADGPVIPVWLGTGKAMVGPLCGTDGAASPCPRCVERRWQELRPIPERGGLEDGGEAYVTGPLPQLTPFAADLICDLVASVAAGERTPHVYQVRLDSLEITRAALLPDSMCPACGTPAPDLPESATVELPPRIKPDPAAVRLRSASDLDLPIDALVNPVCGMLGGIAFRDFYGTATAPVTGAFKIRSRWRLHEGYWSGHASSYGASERYAVLEGLERHAGVMARGKAVTVYDTYANLAPDALDPSGLGYHADMYQGNTVYEQFSPDLPMHWVWGYSLRDKREVLVPEQLVYYLDQRADERLFVQECSNGCASGACLEEAILYGLLELIERDAFLLSWFGKARMAEIDPASCANLTVQLMIDRVGLQGYDLRLFDTRVDLPVPAITAVAVRRDGGLGTICLAAGASLDPLDAVRAAVCETASYVPSFPTRVEQKLDEAREMAADYWKVTELTHHSLLYGLPEMADKSDFFLKDAPMRSLDELHADWTRQRPLTDNLSDDVRYLVDLIAGIGSDVIVVEQTSPEQAALGLRTACVITPGLVPIDFGWARQRVLHHPRLDAFVARGQNGPDQLGATGRHLCPHPFP</sequence>
<proteinExistence type="predicted"/>
<dbReference type="NCBIfam" id="TIGR03882">
    <property type="entry name" value="cyclo_dehyd_2"/>
    <property type="match status" value="1"/>
</dbReference>
<organism evidence="2 3">
    <name type="scientific">Acrocarpospora macrocephala</name>
    <dbReference type="NCBI Taxonomy" id="150177"/>
    <lineage>
        <taxon>Bacteria</taxon>
        <taxon>Bacillati</taxon>
        <taxon>Actinomycetota</taxon>
        <taxon>Actinomycetes</taxon>
        <taxon>Streptosporangiales</taxon>
        <taxon>Streptosporangiaceae</taxon>
        <taxon>Acrocarpospora</taxon>
    </lineage>
</organism>
<comment type="caution">
    <text evidence="2">The sequence shown here is derived from an EMBL/GenBank/DDBJ whole genome shotgun (WGS) entry which is preliminary data.</text>
</comment>
<dbReference type="Proteomes" id="UP000331127">
    <property type="component" value="Unassembled WGS sequence"/>
</dbReference>
<dbReference type="Pfam" id="PF02624">
    <property type="entry name" value="YcaO"/>
    <property type="match status" value="1"/>
</dbReference>
<dbReference type="InterPro" id="IPR022291">
    <property type="entry name" value="Bacteriocin_synth_cyclodeHase"/>
</dbReference>
<dbReference type="Gene3D" id="3.30.1330.230">
    <property type="match status" value="1"/>
</dbReference>
<dbReference type="InterPro" id="IPR027624">
    <property type="entry name" value="TOMM_cyclo_SagD"/>
</dbReference>
<dbReference type="Gene3D" id="3.30.160.660">
    <property type="match status" value="1"/>
</dbReference>
<dbReference type="OrthoDB" id="2379922at2"/>
<name>A0A5M3WUU4_9ACTN</name>
<dbReference type="PANTHER" id="PTHR37809">
    <property type="entry name" value="RIBOSOMAL PROTEIN S12 METHYLTHIOTRANSFERASE ACCESSORY FACTOR YCAO"/>
    <property type="match status" value="1"/>
</dbReference>
<gene>
    <name evidence="2" type="ORF">Amac_055690</name>
</gene>
<keyword evidence="3" id="KW-1185">Reference proteome</keyword>
<dbReference type="AlphaFoldDB" id="A0A5M3WUU4"/>
<dbReference type="Gene3D" id="3.40.50.720">
    <property type="entry name" value="NAD(P)-binding Rossmann-like Domain"/>
    <property type="match status" value="1"/>
</dbReference>
<protein>
    <recommendedName>
        <fullName evidence="1">YcaO domain-containing protein</fullName>
    </recommendedName>
</protein>
<dbReference type="PROSITE" id="PS51664">
    <property type="entry name" value="YCAO"/>
    <property type="match status" value="1"/>
</dbReference>
<reference evidence="2 3" key="1">
    <citation type="submission" date="2019-10" db="EMBL/GenBank/DDBJ databases">
        <title>Whole genome shotgun sequence of Acrocarpospora macrocephala NBRC 16266.</title>
        <authorList>
            <person name="Ichikawa N."/>
            <person name="Kimura A."/>
            <person name="Kitahashi Y."/>
            <person name="Komaki H."/>
            <person name="Oguchi A."/>
        </authorList>
    </citation>
    <scope>NUCLEOTIDE SEQUENCE [LARGE SCALE GENOMIC DNA]</scope>
    <source>
        <strain evidence="2 3">NBRC 16266</strain>
    </source>
</reference>
<dbReference type="NCBIfam" id="TIGR03604">
    <property type="entry name" value="TOMM_cyclo_SagD"/>
    <property type="match status" value="1"/>
</dbReference>